<dbReference type="SUPFAM" id="SSF52440">
    <property type="entry name" value="PreATP-grasp domain"/>
    <property type="match status" value="1"/>
</dbReference>
<dbReference type="GO" id="GO:0007269">
    <property type="term" value="P:neurotransmitter secretion"/>
    <property type="evidence" value="ECO:0007669"/>
    <property type="project" value="InterPro"/>
</dbReference>
<evidence type="ECO:0000259" key="6">
    <source>
        <dbReference type="PROSITE" id="PS50975"/>
    </source>
</evidence>
<evidence type="ECO:0000256" key="3">
    <source>
        <dbReference type="ARBA" id="ARBA00023018"/>
    </source>
</evidence>
<dbReference type="InterPro" id="IPR020898">
    <property type="entry name" value="Synapsin_ATP-bd_dom"/>
</dbReference>
<evidence type="ECO:0000256" key="1">
    <source>
        <dbReference type="ARBA" id="ARBA00008243"/>
    </source>
</evidence>
<proteinExistence type="inferred from homology"/>
<evidence type="ECO:0000313" key="7">
    <source>
        <dbReference type="EMBL" id="CAJ0601015.1"/>
    </source>
</evidence>
<dbReference type="PANTHER" id="PTHR10841:SF17">
    <property type="entry name" value="SYNAPSIN"/>
    <property type="match status" value="1"/>
</dbReference>
<dbReference type="SUPFAM" id="SSF56059">
    <property type="entry name" value="Glutathione synthetase ATP-binding domain-like"/>
    <property type="match status" value="1"/>
</dbReference>
<dbReference type="GO" id="GO:0030672">
    <property type="term" value="C:synaptic vesicle membrane"/>
    <property type="evidence" value="ECO:0007669"/>
    <property type="project" value="TreeGrafter"/>
</dbReference>
<keyword evidence="5" id="KW-0547">Nucleotide-binding</keyword>
<evidence type="ECO:0000256" key="4">
    <source>
        <dbReference type="ARBA" id="ARBA00034103"/>
    </source>
</evidence>
<dbReference type="PROSITE" id="PS50975">
    <property type="entry name" value="ATP_GRASP"/>
    <property type="match status" value="1"/>
</dbReference>
<keyword evidence="5" id="KW-0067">ATP-binding</keyword>
<dbReference type="EMBL" id="CATQJL010000305">
    <property type="protein sequence ID" value="CAJ0601015.1"/>
    <property type="molecule type" value="Genomic_DNA"/>
</dbReference>
<reference evidence="7" key="1">
    <citation type="submission" date="2023-07" db="EMBL/GenBank/DDBJ databases">
        <authorList>
            <consortium name="CYATHOMIX"/>
        </authorList>
    </citation>
    <scope>NUCLEOTIDE SEQUENCE</scope>
    <source>
        <strain evidence="7">N/A</strain>
    </source>
</reference>
<name>A0AA36GZ18_CYLNA</name>
<dbReference type="Gene3D" id="3.30.1490.20">
    <property type="entry name" value="ATP-grasp fold, A domain"/>
    <property type="match status" value="1"/>
</dbReference>
<evidence type="ECO:0000313" key="8">
    <source>
        <dbReference type="Proteomes" id="UP001176961"/>
    </source>
</evidence>
<keyword evidence="8" id="KW-1185">Reference proteome</keyword>
<dbReference type="Pfam" id="PF02078">
    <property type="entry name" value="Synapsin"/>
    <property type="match status" value="1"/>
</dbReference>
<protein>
    <recommendedName>
        <fullName evidence="6">ATP-grasp domain-containing protein</fullName>
    </recommendedName>
</protein>
<evidence type="ECO:0000256" key="2">
    <source>
        <dbReference type="ARBA" id="ARBA00022553"/>
    </source>
</evidence>
<dbReference type="Gene3D" id="3.40.50.20">
    <property type="match status" value="1"/>
</dbReference>
<evidence type="ECO:0000256" key="5">
    <source>
        <dbReference type="PROSITE-ProRule" id="PRU00409"/>
    </source>
</evidence>
<dbReference type="InterPro" id="IPR001359">
    <property type="entry name" value="Synapsin"/>
</dbReference>
<dbReference type="InterPro" id="IPR020897">
    <property type="entry name" value="Synapsin_pre-ATP-grasp_dom"/>
</dbReference>
<comment type="caution">
    <text evidence="7">The sequence shown here is derived from an EMBL/GenBank/DDBJ whole genome shotgun (WGS) entry which is preliminary data.</text>
</comment>
<sequence length="456" mass="51096">MNFFKRKFSFHEEDGEASLEDPSSTTIAMPAPPSAFSFQSIANKVSSTISAPTSPARSSESLAAALERSLQHDRSRGAPVMPPDAKVLLVIDNQAVDWSKYFRNPNEFPIRVEQADFPELDVICTENSLTVEINQPGRDPRTFYPQAAFVGPSAAHSQQSKTILRSMIAAGIPFVNSHTSMIAFMDKNNLKKQLRKLVLPDSSRIPLLPTIHYPHFHRFHQPTTFPVVVSVNEGYQGIGKIKVNNSEELCDVEGMLQIMGKGDTEVQVEPFVELKYDLHVQKIGNDVKTFLRRGISKNWKSNVGSSVLEQIPTNERHKQYIQAICDHVGRMSICSIDILVSKEGREYVHNVNDVIALFGESQEDDRRNASALLRAILAPPPRLPSRPSMERVAPRYRESRIQQNMQRAPSVEKRPVEIIEKKELKEQPSVTSQSSFADDTMGQLKRTFAGIFGDVS</sequence>
<feature type="domain" description="ATP-grasp" evidence="6">
    <location>
        <begin position="191"/>
        <end position="377"/>
    </location>
</feature>
<dbReference type="AlphaFoldDB" id="A0AA36GZ18"/>
<gene>
    <name evidence="7" type="ORF">CYNAS_LOCUS12998</name>
</gene>
<dbReference type="InterPro" id="IPR011761">
    <property type="entry name" value="ATP-grasp"/>
</dbReference>
<dbReference type="PANTHER" id="PTHR10841">
    <property type="entry name" value="SYNAPSIN"/>
    <property type="match status" value="1"/>
</dbReference>
<keyword evidence="3" id="KW-0770">Synapse</keyword>
<comment type="subcellular location">
    <subcellularLocation>
        <location evidence="4">Synapse</location>
    </subcellularLocation>
</comment>
<organism evidence="7 8">
    <name type="scientific">Cylicocyclus nassatus</name>
    <name type="common">Nematode worm</name>
    <dbReference type="NCBI Taxonomy" id="53992"/>
    <lineage>
        <taxon>Eukaryota</taxon>
        <taxon>Metazoa</taxon>
        <taxon>Ecdysozoa</taxon>
        <taxon>Nematoda</taxon>
        <taxon>Chromadorea</taxon>
        <taxon>Rhabditida</taxon>
        <taxon>Rhabditina</taxon>
        <taxon>Rhabditomorpha</taxon>
        <taxon>Strongyloidea</taxon>
        <taxon>Strongylidae</taxon>
        <taxon>Cylicocyclus</taxon>
    </lineage>
</organism>
<dbReference type="GO" id="GO:0046872">
    <property type="term" value="F:metal ion binding"/>
    <property type="evidence" value="ECO:0007669"/>
    <property type="project" value="InterPro"/>
</dbReference>
<dbReference type="PRINTS" id="PR01368">
    <property type="entry name" value="SYNAPSIN"/>
</dbReference>
<comment type="similarity">
    <text evidence="1">Belongs to the synapsin family.</text>
</comment>
<dbReference type="InterPro" id="IPR016185">
    <property type="entry name" value="PreATP-grasp_dom_sf"/>
</dbReference>
<dbReference type="GO" id="GO:0005524">
    <property type="term" value="F:ATP binding"/>
    <property type="evidence" value="ECO:0007669"/>
    <property type="project" value="UniProtKB-UniRule"/>
</dbReference>
<dbReference type="InterPro" id="IPR013815">
    <property type="entry name" value="ATP_grasp_subdomain_1"/>
</dbReference>
<dbReference type="Pfam" id="PF02750">
    <property type="entry name" value="Synapsin_C"/>
    <property type="match status" value="1"/>
</dbReference>
<keyword evidence="2" id="KW-0597">Phosphoprotein</keyword>
<dbReference type="Gene3D" id="3.30.470.20">
    <property type="entry name" value="ATP-grasp fold, B domain"/>
    <property type="match status" value="1"/>
</dbReference>
<accession>A0AA36GZ18</accession>
<dbReference type="Proteomes" id="UP001176961">
    <property type="component" value="Unassembled WGS sequence"/>
</dbReference>